<dbReference type="EMBL" id="BMQD01000061">
    <property type="protein sequence ID" value="GGL01255.1"/>
    <property type="molecule type" value="Genomic_DNA"/>
</dbReference>
<proteinExistence type="predicted"/>
<protein>
    <submittedName>
        <fullName evidence="2">IS701 family transposase</fullName>
    </submittedName>
</protein>
<dbReference type="InterPro" id="IPR038721">
    <property type="entry name" value="IS701-like_DDE_dom"/>
</dbReference>
<dbReference type="AlphaFoldDB" id="A0AA37BPD5"/>
<name>A0AA37BPD5_9ACTN</name>
<dbReference type="PANTHER" id="PTHR33627:SF1">
    <property type="entry name" value="TRANSPOSASE"/>
    <property type="match status" value="1"/>
</dbReference>
<dbReference type="SUPFAM" id="SSF53098">
    <property type="entry name" value="Ribonuclease H-like"/>
    <property type="match status" value="1"/>
</dbReference>
<dbReference type="RefSeq" id="WP_191898704.1">
    <property type="nucleotide sequence ID" value="NZ_BMQD01000061.1"/>
</dbReference>
<evidence type="ECO:0000313" key="3">
    <source>
        <dbReference type="Proteomes" id="UP000627984"/>
    </source>
</evidence>
<organism evidence="2 3">
    <name type="scientific">Planomonospora parontospora</name>
    <dbReference type="NCBI Taxonomy" id="58119"/>
    <lineage>
        <taxon>Bacteria</taxon>
        <taxon>Bacillati</taxon>
        <taxon>Actinomycetota</taxon>
        <taxon>Actinomycetes</taxon>
        <taxon>Streptosporangiales</taxon>
        <taxon>Streptosporangiaceae</taxon>
        <taxon>Planomonospora</taxon>
    </lineage>
</organism>
<evidence type="ECO:0000259" key="1">
    <source>
        <dbReference type="Pfam" id="PF13546"/>
    </source>
</evidence>
<reference evidence="2" key="2">
    <citation type="submission" date="2022-09" db="EMBL/GenBank/DDBJ databases">
        <authorList>
            <person name="Sun Q."/>
            <person name="Ohkuma M."/>
        </authorList>
    </citation>
    <scope>NUCLEOTIDE SEQUENCE</scope>
    <source>
        <strain evidence="2">JCM 3093</strain>
    </source>
</reference>
<accession>A0AA37BPD5</accession>
<evidence type="ECO:0000313" key="2">
    <source>
        <dbReference type="EMBL" id="GGL01255.1"/>
    </source>
</evidence>
<sequence>MDLQAVEALNEDLAEFADDVFTYLAYRGQRDYGQQYLRGLMLDGKRKPVEPMAGRLGLPRQNLGHFVSQSTWDHTEVMRRIAARAVAVIDPAAWLIDDHPFVRYGHGTAGAMVQHCGERDQHLCQVAVSIHAVSRAGSTPLHWRLFIPQVWADDPERRAKAGIPPPLVHRTKQQIALELLDELAGWGLRPPMVVADSDYGTNVAFRNGLTDRGIRWLVAVNADTTVLPVSGAPVTAWAKRRPAIGVGELARANQDRARRFVYRAKTAGHPARCGWFAAIPVHIAGIIERAHIAATEQRLLPERTLLVQWRRKHDGEPFRAWITDLPADTALSVLGRHATSRWCIETDYREMEQALGLGDYEGRTYAGFHHHVALVSAAHLFCLEQRLHPKGAHTV</sequence>
<reference evidence="2" key="1">
    <citation type="journal article" date="2014" name="Int. J. Syst. Evol. Microbiol.">
        <title>Complete genome sequence of Corynebacterium casei LMG S-19264T (=DSM 44701T), isolated from a smear-ripened cheese.</title>
        <authorList>
            <consortium name="US DOE Joint Genome Institute (JGI-PGF)"/>
            <person name="Walter F."/>
            <person name="Albersmeier A."/>
            <person name="Kalinowski J."/>
            <person name="Ruckert C."/>
        </authorList>
    </citation>
    <scope>NUCLEOTIDE SEQUENCE</scope>
    <source>
        <strain evidence="2">JCM 3093</strain>
    </source>
</reference>
<dbReference type="NCBIfam" id="NF033540">
    <property type="entry name" value="transpos_IS701"/>
    <property type="match status" value="1"/>
</dbReference>
<dbReference type="PANTHER" id="PTHR33627">
    <property type="entry name" value="TRANSPOSASE"/>
    <property type="match status" value="1"/>
</dbReference>
<feature type="domain" description="Transposase IS701-like DDE" evidence="1">
    <location>
        <begin position="21"/>
        <end position="236"/>
    </location>
</feature>
<gene>
    <name evidence="2" type="ORF">GCM10010126_70630</name>
</gene>
<dbReference type="Proteomes" id="UP000627984">
    <property type="component" value="Unassembled WGS sequence"/>
</dbReference>
<dbReference type="InterPro" id="IPR039365">
    <property type="entry name" value="IS701-like"/>
</dbReference>
<dbReference type="Pfam" id="PF13546">
    <property type="entry name" value="DDE_5"/>
    <property type="match status" value="1"/>
</dbReference>
<dbReference type="InterPro" id="IPR012337">
    <property type="entry name" value="RNaseH-like_sf"/>
</dbReference>
<comment type="caution">
    <text evidence="2">The sequence shown here is derived from an EMBL/GenBank/DDBJ whole genome shotgun (WGS) entry which is preliminary data.</text>
</comment>